<feature type="domain" description="Coenzyme Q-binding protein COQ10 START" evidence="2">
    <location>
        <begin position="51"/>
        <end position="176"/>
    </location>
</feature>
<evidence type="ECO:0000259" key="2">
    <source>
        <dbReference type="Pfam" id="PF03364"/>
    </source>
</evidence>
<organism evidence="3 4">
    <name type="scientific">Fimbriimonas ginsengisoli Gsoil 348</name>
    <dbReference type="NCBI Taxonomy" id="661478"/>
    <lineage>
        <taxon>Bacteria</taxon>
        <taxon>Bacillati</taxon>
        <taxon>Armatimonadota</taxon>
        <taxon>Fimbriimonadia</taxon>
        <taxon>Fimbriimonadales</taxon>
        <taxon>Fimbriimonadaceae</taxon>
        <taxon>Fimbriimonas</taxon>
    </lineage>
</organism>
<dbReference type="STRING" id="661478.OP10G_2825"/>
<dbReference type="Pfam" id="PF03364">
    <property type="entry name" value="Polyketide_cyc"/>
    <property type="match status" value="1"/>
</dbReference>
<dbReference type="PANTHER" id="PTHR33824:SF7">
    <property type="entry name" value="POLYKETIDE CYCLASE_DEHYDRASE AND LIPID TRANSPORT SUPERFAMILY PROTEIN"/>
    <property type="match status" value="1"/>
</dbReference>
<sequence>MRVVTSLVGGALILRAAKGHLGIAEALGAVPEESDRHPWQRGIFVRESIVISKPREEIYAFWRNFENLPQFMRHLEAVAVESERLSHWKARGPAGKDVSWDAEVTVDRPNELIAWRSLPGSTIENTGEVQFEDAPGGRGSIIRVQLTYRPPAGVFGAAVARMFGEEPHGQIADDLRRLRSLLEAGEVPSIEGQPSDRVRKAKRWIGMRPLGPGLPGSDLEPVPNEEAAR</sequence>
<dbReference type="InterPro" id="IPR005031">
    <property type="entry name" value="COQ10_START"/>
</dbReference>
<dbReference type="PANTHER" id="PTHR33824">
    <property type="entry name" value="POLYKETIDE CYCLASE/DEHYDRASE AND LIPID TRANSPORT SUPERFAMILY PROTEIN"/>
    <property type="match status" value="1"/>
</dbReference>
<dbReference type="CDD" id="cd07817">
    <property type="entry name" value="SRPBCC_8"/>
    <property type="match status" value="1"/>
</dbReference>
<keyword evidence="4" id="KW-1185">Reference proteome</keyword>
<dbReference type="Proteomes" id="UP000027982">
    <property type="component" value="Chromosome"/>
</dbReference>
<dbReference type="EMBL" id="CP007139">
    <property type="protein sequence ID" value="AIE86193.1"/>
    <property type="molecule type" value="Genomic_DNA"/>
</dbReference>
<accession>A0A068NRM5</accession>
<dbReference type="AlphaFoldDB" id="A0A068NRM5"/>
<evidence type="ECO:0000313" key="4">
    <source>
        <dbReference type="Proteomes" id="UP000027982"/>
    </source>
</evidence>
<dbReference type="InterPro" id="IPR023393">
    <property type="entry name" value="START-like_dom_sf"/>
</dbReference>
<proteinExistence type="predicted"/>
<evidence type="ECO:0000256" key="1">
    <source>
        <dbReference type="SAM" id="MobiDB-lite"/>
    </source>
</evidence>
<dbReference type="Gene3D" id="3.30.530.20">
    <property type="match status" value="1"/>
</dbReference>
<evidence type="ECO:0000313" key="3">
    <source>
        <dbReference type="EMBL" id="AIE86193.1"/>
    </source>
</evidence>
<protein>
    <submittedName>
        <fullName evidence="3">Cyclase/dehydrase</fullName>
    </submittedName>
</protein>
<name>A0A068NRM5_FIMGI</name>
<dbReference type="eggNOG" id="COG5637">
    <property type="taxonomic scope" value="Bacteria"/>
</dbReference>
<dbReference type="KEGG" id="fgi:OP10G_2825"/>
<reference evidence="3 4" key="1">
    <citation type="journal article" date="2014" name="PLoS ONE">
        <title>The first complete genome sequence of the class fimbriimonadia in the phylum armatimonadetes.</title>
        <authorList>
            <person name="Hu Z.Y."/>
            <person name="Wang Y.Z."/>
            <person name="Im W.T."/>
            <person name="Wang S.Y."/>
            <person name="Zhao G.P."/>
            <person name="Zheng H.J."/>
            <person name="Quan Z.X."/>
        </authorList>
    </citation>
    <scope>NUCLEOTIDE SEQUENCE [LARGE SCALE GENOMIC DNA]</scope>
    <source>
        <strain evidence="3">Gsoil 348</strain>
    </source>
</reference>
<dbReference type="HOGENOM" id="CLU_079860_0_1_0"/>
<dbReference type="InterPro" id="IPR047137">
    <property type="entry name" value="ORF3"/>
</dbReference>
<gene>
    <name evidence="3" type="ORF">OP10G_2825</name>
</gene>
<feature type="region of interest" description="Disordered" evidence="1">
    <location>
        <begin position="189"/>
        <end position="229"/>
    </location>
</feature>
<dbReference type="SUPFAM" id="SSF55961">
    <property type="entry name" value="Bet v1-like"/>
    <property type="match status" value="1"/>
</dbReference>